<evidence type="ECO:0000256" key="2">
    <source>
        <dbReference type="PROSITE-ProRule" id="PRU00191"/>
    </source>
</evidence>
<dbReference type="Pfam" id="PF00017">
    <property type="entry name" value="SH2"/>
    <property type="match status" value="1"/>
</dbReference>
<feature type="compositionally biased region" description="Polar residues" evidence="3">
    <location>
        <begin position="573"/>
        <end position="585"/>
    </location>
</feature>
<dbReference type="InterPro" id="IPR000980">
    <property type="entry name" value="SH2"/>
</dbReference>
<sequence length="600" mass="65392">MPLTAEDLSQFLGHRKSIDSYDDVHLVVVDKDRCRVGRSTFYAAKGPANEPEDNAERNKAQIAKAVSECKTRAENAKQLVGDLKTKRLSVGHDVRVGAGLGGATGVTGEGDDDGDLSVSDIDGDTDFDESYDEDDRESVSFRVDMPPEVMPDKAASPDYVCHNSSSEPKDDASSLGSEASSYASASSNGLQVVGGSQGKRPPLPRPAIPTKPYALRQRRRSAARPTSPPPPPPIPTQPPPAPPSESSVDYEVPLCHEAADSETSSSLVHDEQSTYEQIEHREEMYEVVHEGNGYTINNSILSVAAAIRRWEGSKSKLKSSSDSANNDSLTKYDRNLTYQSNLTDSASPREGRPRTSMPSGMSHLTPWQEGLHLPAAPKPPLLPRQNCSVLGSLPAPPRPKAHKPLKGASNCCSTSTGIPSSPSTPSLHRATPAPFVSEKNYDSVSLSSLINRPLPPVPTGENVYADVDFEPNEKLLHGLSVYPWFHDVEREDVDRILKEVGEQGCFLVRISRRGGPSNPFTLSLLHEGRIFHLNIRKRPDGMFALGSAKPREKTFNTVSELIDYHRQEEILLTSRNQPAGSTRLTETSHSDSQKNVQNGW</sequence>
<dbReference type="GeneID" id="111255001"/>
<dbReference type="SUPFAM" id="SSF55550">
    <property type="entry name" value="SH2 domain"/>
    <property type="match status" value="1"/>
</dbReference>
<evidence type="ECO:0000313" key="5">
    <source>
        <dbReference type="EnsemblMetazoa" id="XP_022672312"/>
    </source>
</evidence>
<evidence type="ECO:0000256" key="1">
    <source>
        <dbReference type="ARBA" id="ARBA00022999"/>
    </source>
</evidence>
<evidence type="ECO:0000259" key="4">
    <source>
        <dbReference type="PROSITE" id="PS50001"/>
    </source>
</evidence>
<dbReference type="SMART" id="SM00252">
    <property type="entry name" value="SH2"/>
    <property type="match status" value="1"/>
</dbReference>
<protein>
    <recommendedName>
        <fullName evidence="4">SH2 domain-containing protein</fullName>
    </recommendedName>
</protein>
<dbReference type="PROSITE" id="PS50001">
    <property type="entry name" value="SH2"/>
    <property type="match status" value="1"/>
</dbReference>
<feature type="compositionally biased region" description="Gly residues" evidence="3">
    <location>
        <begin position="98"/>
        <end position="108"/>
    </location>
</feature>
<dbReference type="PANTHER" id="PTHR14098">
    <property type="entry name" value="SH2 DOMAIN CONTAINING PROTEIN"/>
    <property type="match status" value="1"/>
</dbReference>
<evidence type="ECO:0000256" key="3">
    <source>
        <dbReference type="SAM" id="MobiDB-lite"/>
    </source>
</evidence>
<evidence type="ECO:0000313" key="6">
    <source>
        <dbReference type="Proteomes" id="UP000594260"/>
    </source>
</evidence>
<dbReference type="Gene3D" id="3.30.505.10">
    <property type="entry name" value="SH2 domain"/>
    <property type="match status" value="1"/>
</dbReference>
<feature type="domain" description="SH2" evidence="4">
    <location>
        <begin position="483"/>
        <end position="588"/>
    </location>
</feature>
<feature type="compositionally biased region" description="Polar residues" evidence="3">
    <location>
        <begin position="336"/>
        <end position="346"/>
    </location>
</feature>
<feature type="region of interest" description="Disordered" evidence="3">
    <location>
        <begin position="314"/>
        <end position="430"/>
    </location>
</feature>
<dbReference type="KEGG" id="vde:111255001"/>
<feature type="region of interest" description="Disordered" evidence="3">
    <location>
        <begin position="97"/>
        <end position="248"/>
    </location>
</feature>
<dbReference type="OMA" id="GSRNQCM"/>
<feature type="compositionally biased region" description="Acidic residues" evidence="3">
    <location>
        <begin position="109"/>
        <end position="136"/>
    </location>
</feature>
<dbReference type="GO" id="GO:0035556">
    <property type="term" value="P:intracellular signal transduction"/>
    <property type="evidence" value="ECO:0007669"/>
    <property type="project" value="TreeGrafter"/>
</dbReference>
<dbReference type="PANTHER" id="PTHR14098:SF14">
    <property type="entry name" value="SH2 DOMAIN-CONTAINING PROTEIN"/>
    <property type="match status" value="1"/>
</dbReference>
<reference evidence="5" key="1">
    <citation type="submission" date="2021-01" db="UniProtKB">
        <authorList>
            <consortium name="EnsemblMetazoa"/>
        </authorList>
    </citation>
    <scope>IDENTIFICATION</scope>
</reference>
<dbReference type="OrthoDB" id="10044490at2759"/>
<accession>A0A7M7KXN7</accession>
<proteinExistence type="predicted"/>
<keyword evidence="6" id="KW-1185">Reference proteome</keyword>
<dbReference type="RefSeq" id="XP_022672312.1">
    <property type="nucleotide sequence ID" value="XM_022816577.1"/>
</dbReference>
<keyword evidence="1 2" id="KW-0727">SH2 domain</keyword>
<dbReference type="AlphaFoldDB" id="A0A7M7KXN7"/>
<feature type="compositionally biased region" description="Pro residues" evidence="3">
    <location>
        <begin position="226"/>
        <end position="243"/>
    </location>
</feature>
<name>A0A7M7KXN7_VARDE</name>
<dbReference type="InterPro" id="IPR051751">
    <property type="entry name" value="Immunoreceptor_sig_adapters"/>
</dbReference>
<dbReference type="InterPro" id="IPR036860">
    <property type="entry name" value="SH2_dom_sf"/>
</dbReference>
<dbReference type="GO" id="GO:0005737">
    <property type="term" value="C:cytoplasm"/>
    <property type="evidence" value="ECO:0007669"/>
    <property type="project" value="UniProtKB-ARBA"/>
</dbReference>
<feature type="compositionally biased region" description="Low complexity" evidence="3">
    <location>
        <begin position="413"/>
        <end position="426"/>
    </location>
</feature>
<feature type="region of interest" description="Disordered" evidence="3">
    <location>
        <begin position="572"/>
        <end position="600"/>
    </location>
</feature>
<dbReference type="Proteomes" id="UP000594260">
    <property type="component" value="Unplaced"/>
</dbReference>
<feature type="compositionally biased region" description="Low complexity" evidence="3">
    <location>
        <begin position="318"/>
        <end position="329"/>
    </location>
</feature>
<dbReference type="EnsemblMetazoa" id="XM_022816577">
    <property type="protein sequence ID" value="XP_022672312"/>
    <property type="gene ID" value="LOC111255001"/>
</dbReference>
<organism evidence="5 6">
    <name type="scientific">Varroa destructor</name>
    <name type="common">Honeybee mite</name>
    <dbReference type="NCBI Taxonomy" id="109461"/>
    <lineage>
        <taxon>Eukaryota</taxon>
        <taxon>Metazoa</taxon>
        <taxon>Ecdysozoa</taxon>
        <taxon>Arthropoda</taxon>
        <taxon>Chelicerata</taxon>
        <taxon>Arachnida</taxon>
        <taxon>Acari</taxon>
        <taxon>Parasitiformes</taxon>
        <taxon>Mesostigmata</taxon>
        <taxon>Gamasina</taxon>
        <taxon>Dermanyssoidea</taxon>
        <taxon>Varroidae</taxon>
        <taxon>Varroa</taxon>
    </lineage>
</organism>
<dbReference type="InParanoid" id="A0A7M7KXN7"/>
<dbReference type="GO" id="GO:0007169">
    <property type="term" value="P:cell surface receptor protein tyrosine kinase signaling pathway"/>
    <property type="evidence" value="ECO:0007669"/>
    <property type="project" value="TreeGrafter"/>
</dbReference>
<feature type="compositionally biased region" description="Low complexity" evidence="3">
    <location>
        <begin position="173"/>
        <end position="187"/>
    </location>
</feature>